<organism evidence="2 3">
    <name type="scientific">Hebeloma cylindrosporum</name>
    <dbReference type="NCBI Taxonomy" id="76867"/>
    <lineage>
        <taxon>Eukaryota</taxon>
        <taxon>Fungi</taxon>
        <taxon>Dikarya</taxon>
        <taxon>Basidiomycota</taxon>
        <taxon>Agaricomycotina</taxon>
        <taxon>Agaricomycetes</taxon>
        <taxon>Agaricomycetidae</taxon>
        <taxon>Agaricales</taxon>
        <taxon>Agaricineae</taxon>
        <taxon>Hymenogastraceae</taxon>
        <taxon>Hebeloma</taxon>
    </lineage>
</organism>
<dbReference type="SMART" id="SM00220">
    <property type="entry name" value="S_TKc"/>
    <property type="match status" value="1"/>
</dbReference>
<dbReference type="InterPro" id="IPR000719">
    <property type="entry name" value="Prot_kinase_dom"/>
</dbReference>
<dbReference type="PANTHER" id="PTHR13954:SF6">
    <property type="entry name" value="NON-SPECIFIC SERINE_THREONINE PROTEIN KINASE"/>
    <property type="match status" value="1"/>
</dbReference>
<dbReference type="GO" id="GO:0005524">
    <property type="term" value="F:ATP binding"/>
    <property type="evidence" value="ECO:0007669"/>
    <property type="project" value="InterPro"/>
</dbReference>
<dbReference type="PROSITE" id="PS50011">
    <property type="entry name" value="PROTEIN_KINASE_DOM"/>
    <property type="match status" value="1"/>
</dbReference>
<dbReference type="GO" id="GO:0051082">
    <property type="term" value="F:unfolded protein binding"/>
    <property type="evidence" value="ECO:0007669"/>
    <property type="project" value="TreeGrafter"/>
</dbReference>
<reference evidence="2 3" key="1">
    <citation type="submission" date="2014-04" db="EMBL/GenBank/DDBJ databases">
        <authorList>
            <consortium name="DOE Joint Genome Institute"/>
            <person name="Kuo A."/>
            <person name="Gay G."/>
            <person name="Dore J."/>
            <person name="Kohler A."/>
            <person name="Nagy L.G."/>
            <person name="Floudas D."/>
            <person name="Copeland A."/>
            <person name="Barry K.W."/>
            <person name="Cichocki N."/>
            <person name="Veneault-Fourrey C."/>
            <person name="LaButti K."/>
            <person name="Lindquist E.A."/>
            <person name="Lipzen A."/>
            <person name="Lundell T."/>
            <person name="Morin E."/>
            <person name="Murat C."/>
            <person name="Sun H."/>
            <person name="Tunlid A."/>
            <person name="Henrissat B."/>
            <person name="Grigoriev I.V."/>
            <person name="Hibbett D.S."/>
            <person name="Martin F."/>
            <person name="Nordberg H.P."/>
            <person name="Cantor M.N."/>
            <person name="Hua S.X."/>
        </authorList>
    </citation>
    <scope>NUCLEOTIDE SEQUENCE [LARGE SCALE GENOMIC DNA]</scope>
    <source>
        <strain evidence="3">h7</strain>
    </source>
</reference>
<dbReference type="InterPro" id="IPR045133">
    <property type="entry name" value="IRE1/2-like"/>
</dbReference>
<dbReference type="OrthoDB" id="4062651at2759"/>
<dbReference type="SUPFAM" id="SSF56112">
    <property type="entry name" value="Protein kinase-like (PK-like)"/>
    <property type="match status" value="1"/>
</dbReference>
<dbReference type="AlphaFoldDB" id="A0A0C2Y105"/>
<gene>
    <name evidence="2" type="ORF">M413DRAFT_25886</name>
</gene>
<accession>A0A0C2Y105</accession>
<evidence type="ECO:0000313" key="2">
    <source>
        <dbReference type="EMBL" id="KIM43533.1"/>
    </source>
</evidence>
<dbReference type="GO" id="GO:0004521">
    <property type="term" value="F:RNA endonuclease activity"/>
    <property type="evidence" value="ECO:0007669"/>
    <property type="project" value="InterPro"/>
</dbReference>
<sequence length="262" mass="29388">MFPTPGRILDKGECFNDEALFEFLIVAWTDNSEFYISKLPQRDSPSLSLDDIDKLEAQPIPKEHMYPLWRVDITEVQTPLPSDVYIKINHGLVNYEGTPHLVELLNAEIDILETLAKNPHPNICKYYGCIRAGDYVAGICLQRYKFTLADIVEGKVPVDQQPPFDADLVLLQIKAGLDWLHSLGLVHDDINPRNIMLADDGHAVIIDFDSCTSIGAKSRGGTPGWSKRPKTAEVANDEHGFDLVARFVRGDYDGQDFAAFEM</sequence>
<dbReference type="STRING" id="686832.A0A0C2Y105"/>
<feature type="domain" description="Protein kinase" evidence="1">
    <location>
        <begin position="1"/>
        <end position="262"/>
    </location>
</feature>
<dbReference type="Proteomes" id="UP000053424">
    <property type="component" value="Unassembled WGS sequence"/>
</dbReference>
<proteinExistence type="predicted"/>
<keyword evidence="3" id="KW-1185">Reference proteome</keyword>
<dbReference type="EMBL" id="KN831775">
    <property type="protein sequence ID" value="KIM43533.1"/>
    <property type="molecule type" value="Genomic_DNA"/>
</dbReference>
<dbReference type="PANTHER" id="PTHR13954">
    <property type="entry name" value="IRE1-RELATED"/>
    <property type="match status" value="1"/>
</dbReference>
<dbReference type="GO" id="GO:0004674">
    <property type="term" value="F:protein serine/threonine kinase activity"/>
    <property type="evidence" value="ECO:0007669"/>
    <property type="project" value="InterPro"/>
</dbReference>
<dbReference type="Gene3D" id="1.10.510.10">
    <property type="entry name" value="Transferase(Phosphotransferase) domain 1"/>
    <property type="match status" value="1"/>
</dbReference>
<dbReference type="InterPro" id="IPR011009">
    <property type="entry name" value="Kinase-like_dom_sf"/>
</dbReference>
<dbReference type="GO" id="GO:1990604">
    <property type="term" value="C:IRE1-TRAF2-ASK1 complex"/>
    <property type="evidence" value="ECO:0007669"/>
    <property type="project" value="TreeGrafter"/>
</dbReference>
<dbReference type="HOGENOM" id="CLU_062257_1_0_1"/>
<name>A0A0C2Y105_HEBCY</name>
<reference evidence="3" key="2">
    <citation type="submission" date="2015-01" db="EMBL/GenBank/DDBJ databases">
        <title>Evolutionary Origins and Diversification of the Mycorrhizal Mutualists.</title>
        <authorList>
            <consortium name="DOE Joint Genome Institute"/>
            <consortium name="Mycorrhizal Genomics Consortium"/>
            <person name="Kohler A."/>
            <person name="Kuo A."/>
            <person name="Nagy L.G."/>
            <person name="Floudas D."/>
            <person name="Copeland A."/>
            <person name="Barry K.W."/>
            <person name="Cichocki N."/>
            <person name="Veneault-Fourrey C."/>
            <person name="LaButti K."/>
            <person name="Lindquist E.A."/>
            <person name="Lipzen A."/>
            <person name="Lundell T."/>
            <person name="Morin E."/>
            <person name="Murat C."/>
            <person name="Riley R."/>
            <person name="Ohm R."/>
            <person name="Sun H."/>
            <person name="Tunlid A."/>
            <person name="Henrissat B."/>
            <person name="Grigoriev I.V."/>
            <person name="Hibbett D.S."/>
            <person name="Martin F."/>
        </authorList>
    </citation>
    <scope>NUCLEOTIDE SEQUENCE [LARGE SCALE GENOMIC DNA]</scope>
    <source>
        <strain evidence="3">h7</strain>
    </source>
</reference>
<evidence type="ECO:0000259" key="1">
    <source>
        <dbReference type="PROSITE" id="PS50011"/>
    </source>
</evidence>
<protein>
    <recommendedName>
        <fullName evidence="1">Protein kinase domain-containing protein</fullName>
    </recommendedName>
</protein>
<evidence type="ECO:0000313" key="3">
    <source>
        <dbReference type="Proteomes" id="UP000053424"/>
    </source>
</evidence>
<dbReference type="GO" id="GO:0070059">
    <property type="term" value="P:intrinsic apoptotic signaling pathway in response to endoplasmic reticulum stress"/>
    <property type="evidence" value="ECO:0007669"/>
    <property type="project" value="TreeGrafter"/>
</dbReference>
<dbReference type="Pfam" id="PF00069">
    <property type="entry name" value="Pkinase"/>
    <property type="match status" value="1"/>
</dbReference>
<dbReference type="GO" id="GO:0036498">
    <property type="term" value="P:IRE1-mediated unfolded protein response"/>
    <property type="evidence" value="ECO:0007669"/>
    <property type="project" value="TreeGrafter"/>
</dbReference>